<dbReference type="InterPro" id="IPR023346">
    <property type="entry name" value="Lysozyme-like_dom_sf"/>
</dbReference>
<dbReference type="PANTHER" id="PTHR32282">
    <property type="entry name" value="BINDING PROTEIN TRANSPEPTIDASE, PUTATIVE-RELATED"/>
    <property type="match status" value="1"/>
</dbReference>
<name>A0A1G2KHA1_9BACT</name>
<comment type="similarity">
    <text evidence="3">In the N-terminal section; belongs to the glycosyltransferase 51 family.</text>
</comment>
<dbReference type="PANTHER" id="PTHR32282:SF11">
    <property type="entry name" value="PENICILLIN-BINDING PROTEIN 1B"/>
    <property type="match status" value="1"/>
</dbReference>
<evidence type="ECO:0000256" key="8">
    <source>
        <dbReference type="ARBA" id="ARBA00022679"/>
    </source>
</evidence>
<evidence type="ECO:0000256" key="6">
    <source>
        <dbReference type="ARBA" id="ARBA00022670"/>
    </source>
</evidence>
<keyword evidence="17" id="KW-0812">Transmembrane</keyword>
<dbReference type="GO" id="GO:0008955">
    <property type="term" value="F:peptidoglycan glycosyltransferase activity"/>
    <property type="evidence" value="ECO:0007669"/>
    <property type="project" value="UniProtKB-EC"/>
</dbReference>
<feature type="transmembrane region" description="Helical" evidence="17">
    <location>
        <begin position="16"/>
        <end position="39"/>
    </location>
</feature>
<feature type="domain" description="Glycosyl transferase family 51" evidence="19">
    <location>
        <begin position="73"/>
        <end position="241"/>
    </location>
</feature>
<evidence type="ECO:0000256" key="7">
    <source>
        <dbReference type="ARBA" id="ARBA00022676"/>
    </source>
</evidence>
<evidence type="ECO:0000313" key="20">
    <source>
        <dbReference type="EMBL" id="OGZ98817.1"/>
    </source>
</evidence>
<dbReference type="STRING" id="1802270.A3C07_00590"/>
<keyword evidence="7" id="KW-0328">Glycosyltransferase</keyword>
<dbReference type="GO" id="GO:0071555">
    <property type="term" value="P:cell wall organization"/>
    <property type="evidence" value="ECO:0007669"/>
    <property type="project" value="UniProtKB-KW"/>
</dbReference>
<dbReference type="InterPro" id="IPR001264">
    <property type="entry name" value="Glyco_trans_51"/>
</dbReference>
<evidence type="ECO:0000259" key="19">
    <source>
        <dbReference type="Pfam" id="PF00912"/>
    </source>
</evidence>
<dbReference type="Gene3D" id="1.10.3810.10">
    <property type="entry name" value="Biosynthetic peptidoglycan transglycosylase-like"/>
    <property type="match status" value="1"/>
</dbReference>
<evidence type="ECO:0000256" key="2">
    <source>
        <dbReference type="ARBA" id="ARBA00007090"/>
    </source>
</evidence>
<gene>
    <name evidence="20" type="ORF">A3C07_00590</name>
</gene>
<accession>A0A1G2KHA1</accession>
<comment type="catalytic activity">
    <reaction evidence="16">
        <text>[GlcNAc-(1-&gt;4)-Mur2Ac(oyl-L-Ala-gamma-D-Glu-L-Lys-D-Ala-D-Ala)](n)-di-trans,octa-cis-undecaprenyl diphosphate + beta-D-GlcNAc-(1-&gt;4)-Mur2Ac(oyl-L-Ala-gamma-D-Glu-L-Lys-D-Ala-D-Ala)-di-trans,octa-cis-undecaprenyl diphosphate = [GlcNAc-(1-&gt;4)-Mur2Ac(oyl-L-Ala-gamma-D-Glu-L-Lys-D-Ala-D-Ala)](n+1)-di-trans,octa-cis-undecaprenyl diphosphate + di-trans,octa-cis-undecaprenyl diphosphate + H(+)</text>
        <dbReference type="Rhea" id="RHEA:23708"/>
        <dbReference type="Rhea" id="RHEA-COMP:9602"/>
        <dbReference type="Rhea" id="RHEA-COMP:9603"/>
        <dbReference type="ChEBI" id="CHEBI:15378"/>
        <dbReference type="ChEBI" id="CHEBI:58405"/>
        <dbReference type="ChEBI" id="CHEBI:60033"/>
        <dbReference type="ChEBI" id="CHEBI:78435"/>
        <dbReference type="EC" id="2.4.99.28"/>
    </reaction>
</comment>
<evidence type="ECO:0000256" key="12">
    <source>
        <dbReference type="ARBA" id="ARBA00023136"/>
    </source>
</evidence>
<comment type="caution">
    <text evidence="20">The sequence shown here is derived from an EMBL/GenBank/DDBJ whole genome shotgun (WGS) entry which is preliminary data.</text>
</comment>
<evidence type="ECO:0000256" key="13">
    <source>
        <dbReference type="ARBA" id="ARBA00023268"/>
    </source>
</evidence>
<dbReference type="Gene3D" id="3.40.710.10">
    <property type="entry name" value="DD-peptidase/beta-lactamase superfamily"/>
    <property type="match status" value="1"/>
</dbReference>
<dbReference type="GO" id="GO:0009002">
    <property type="term" value="F:serine-type D-Ala-D-Ala carboxypeptidase activity"/>
    <property type="evidence" value="ECO:0007669"/>
    <property type="project" value="UniProtKB-EC"/>
</dbReference>
<keyword evidence="11" id="KW-0573">Peptidoglycan synthesis</keyword>
<sequence>MEQIYFPRKNNRFRRLFRFVAGLFFVGAVFGVVAVYALIQDLPNPERITERAVIESTKIYDRTGEFLLFEVHGDERRTVIALDEIPKHAIYAALAAEDIKFYEHHGFDWKGIARAFIVNLQRGEITQGGSTITQQLIKSSLLGPERTYSRKIKELVLALLLERKYSKDEILTLYFNQIPYGSSAYGISSAANLYFAKLTHDLTIAEAATLASLTKAPTYYSPYGSHKDELTKRKNWVIERMVDAGFITPNEGEEAKKQELVFAPPSETIHAPHFVMYVREYLNEKYGEEFVERGGLKVITTLDWELQQEAERVVREGAERNEGLVQAANAALVSIDPRTGEILAMVGSKDYWEDPMPEGCSSGVNCRFDPYVNVATRERQPGSAFKPFVYATAFKKGYTPETVLFDAPTEFNPLCNANGTPGPLIQDPKECYHPQNYDGKFRGPVTLRQALAQSLNIPSVKLLYLAGVQESMETARTTGITTLKDPAQYGLSLVLGGAEVTLLEMVSSFGVFAQEGILHPRTAILRVENPSGVLLEEKKEASLPVLDTEVTRTINNILSDNEARVPVFNPRSSLYFPDREVAAKTGTTQDFRDAWVVGYTPSLVVGVWAGNNNNAPMNQQALSILVAGPIWHQLFEYYFKKIPPESFTPPAPNTSEKPVLRGLYRSGMMVRIDKISKKRATDYTPDNLIEEISFGEVQSILASVRKDDPAGDPPQNPSDDPQFRHWDLNIRGWLEKNPLPALTPPEEFDDVHIPEKMPRITLLAPLPQSAAVESLDTITAQITAFFPLQEVSFFINDELIHSKTAPFLAGRISVTLRENLKPGVHTIKITAYDAAGNKTTLEQEVIVLR</sequence>
<dbReference type="Pfam" id="PF00905">
    <property type="entry name" value="Transpeptidase"/>
    <property type="match status" value="1"/>
</dbReference>
<keyword evidence="9" id="KW-0378">Hydrolase</keyword>
<dbReference type="GO" id="GO:0006508">
    <property type="term" value="P:proteolysis"/>
    <property type="evidence" value="ECO:0007669"/>
    <property type="project" value="UniProtKB-KW"/>
</dbReference>
<dbReference type="InterPro" id="IPR013783">
    <property type="entry name" value="Ig-like_fold"/>
</dbReference>
<dbReference type="InterPro" id="IPR012338">
    <property type="entry name" value="Beta-lactam/transpept-like"/>
</dbReference>
<evidence type="ECO:0000256" key="14">
    <source>
        <dbReference type="ARBA" id="ARBA00023316"/>
    </source>
</evidence>
<feature type="domain" description="Penicillin-binding protein transpeptidase" evidence="18">
    <location>
        <begin position="332"/>
        <end position="630"/>
    </location>
</feature>
<dbReference type="FunFam" id="1.10.3810.10:FF:000001">
    <property type="entry name" value="Penicillin-binding protein 1A"/>
    <property type="match status" value="1"/>
</dbReference>
<evidence type="ECO:0000313" key="21">
    <source>
        <dbReference type="Proteomes" id="UP000179023"/>
    </source>
</evidence>
<dbReference type="GO" id="GO:0005886">
    <property type="term" value="C:plasma membrane"/>
    <property type="evidence" value="ECO:0007669"/>
    <property type="project" value="UniProtKB-SubCell"/>
</dbReference>
<dbReference type="InterPro" id="IPR001460">
    <property type="entry name" value="PCN-bd_Tpept"/>
</dbReference>
<evidence type="ECO:0000259" key="18">
    <source>
        <dbReference type="Pfam" id="PF00905"/>
    </source>
</evidence>
<dbReference type="GO" id="GO:0009252">
    <property type="term" value="P:peptidoglycan biosynthetic process"/>
    <property type="evidence" value="ECO:0007669"/>
    <property type="project" value="UniProtKB-KW"/>
</dbReference>
<keyword evidence="10" id="KW-0133">Cell shape</keyword>
<dbReference type="GO" id="GO:0008658">
    <property type="term" value="F:penicillin binding"/>
    <property type="evidence" value="ECO:0007669"/>
    <property type="project" value="InterPro"/>
</dbReference>
<organism evidence="20 21">
    <name type="scientific">Candidatus Sungbacteria bacterium RIFCSPHIGHO2_02_FULL_47_11</name>
    <dbReference type="NCBI Taxonomy" id="1802270"/>
    <lineage>
        <taxon>Bacteria</taxon>
        <taxon>Candidatus Sungiibacteriota</taxon>
    </lineage>
</organism>
<dbReference type="GO" id="GO:0008360">
    <property type="term" value="P:regulation of cell shape"/>
    <property type="evidence" value="ECO:0007669"/>
    <property type="project" value="UniProtKB-KW"/>
</dbReference>
<keyword evidence="5" id="KW-0121">Carboxypeptidase</keyword>
<dbReference type="Proteomes" id="UP000179023">
    <property type="component" value="Unassembled WGS sequence"/>
</dbReference>
<dbReference type="AlphaFoldDB" id="A0A1G2KHA1"/>
<evidence type="ECO:0000256" key="4">
    <source>
        <dbReference type="ARBA" id="ARBA00022475"/>
    </source>
</evidence>
<evidence type="ECO:0000256" key="3">
    <source>
        <dbReference type="ARBA" id="ARBA00007739"/>
    </source>
</evidence>
<dbReference type="Pfam" id="PF00912">
    <property type="entry name" value="Transgly"/>
    <property type="match status" value="1"/>
</dbReference>
<keyword evidence="13" id="KW-0511">Multifunctional enzyme</keyword>
<comment type="subcellular location">
    <subcellularLocation>
        <location evidence="1">Cell membrane</location>
    </subcellularLocation>
</comment>
<keyword evidence="6" id="KW-0645">Protease</keyword>
<keyword evidence="17" id="KW-1133">Transmembrane helix</keyword>
<keyword evidence="4" id="KW-1003">Cell membrane</keyword>
<comment type="catalytic activity">
    <reaction evidence="15">
        <text>Preferential cleavage: (Ac)2-L-Lys-D-Ala-|-D-Ala. Also transpeptidation of peptidyl-alanyl moieties that are N-acyl substituents of D-alanine.</text>
        <dbReference type="EC" id="3.4.16.4"/>
    </reaction>
</comment>
<reference evidence="20 21" key="1">
    <citation type="journal article" date="2016" name="Nat. Commun.">
        <title>Thousands of microbial genomes shed light on interconnected biogeochemical processes in an aquifer system.</title>
        <authorList>
            <person name="Anantharaman K."/>
            <person name="Brown C.T."/>
            <person name="Hug L.A."/>
            <person name="Sharon I."/>
            <person name="Castelle C.J."/>
            <person name="Probst A.J."/>
            <person name="Thomas B.C."/>
            <person name="Singh A."/>
            <person name="Wilkins M.J."/>
            <person name="Karaoz U."/>
            <person name="Brodie E.L."/>
            <person name="Williams K.H."/>
            <person name="Hubbard S.S."/>
            <person name="Banfield J.F."/>
        </authorList>
    </citation>
    <scope>NUCLEOTIDE SEQUENCE [LARGE SCALE GENOMIC DNA]</scope>
</reference>
<protein>
    <submittedName>
        <fullName evidence="20">Uncharacterized protein</fullName>
    </submittedName>
</protein>
<evidence type="ECO:0000256" key="16">
    <source>
        <dbReference type="ARBA" id="ARBA00049902"/>
    </source>
</evidence>
<proteinExistence type="inferred from homology"/>
<keyword evidence="12 17" id="KW-0472">Membrane</keyword>
<evidence type="ECO:0000256" key="5">
    <source>
        <dbReference type="ARBA" id="ARBA00022645"/>
    </source>
</evidence>
<dbReference type="SUPFAM" id="SSF56601">
    <property type="entry name" value="beta-lactamase/transpeptidase-like"/>
    <property type="match status" value="1"/>
</dbReference>
<evidence type="ECO:0000256" key="11">
    <source>
        <dbReference type="ARBA" id="ARBA00022984"/>
    </source>
</evidence>
<evidence type="ECO:0000256" key="1">
    <source>
        <dbReference type="ARBA" id="ARBA00004236"/>
    </source>
</evidence>
<evidence type="ECO:0000256" key="9">
    <source>
        <dbReference type="ARBA" id="ARBA00022801"/>
    </source>
</evidence>
<dbReference type="InterPro" id="IPR050396">
    <property type="entry name" value="Glycosyltr_51/Transpeptidase"/>
</dbReference>
<evidence type="ECO:0000256" key="17">
    <source>
        <dbReference type="SAM" id="Phobius"/>
    </source>
</evidence>
<dbReference type="InterPro" id="IPR036950">
    <property type="entry name" value="PBP_transglycosylase"/>
</dbReference>
<keyword evidence="8" id="KW-0808">Transferase</keyword>
<keyword evidence="14" id="KW-0961">Cell wall biogenesis/degradation</keyword>
<evidence type="ECO:0000256" key="15">
    <source>
        <dbReference type="ARBA" id="ARBA00034000"/>
    </source>
</evidence>
<evidence type="ECO:0000256" key="10">
    <source>
        <dbReference type="ARBA" id="ARBA00022960"/>
    </source>
</evidence>
<dbReference type="Gene3D" id="2.60.40.10">
    <property type="entry name" value="Immunoglobulins"/>
    <property type="match status" value="1"/>
</dbReference>
<dbReference type="GO" id="GO:0030288">
    <property type="term" value="C:outer membrane-bounded periplasmic space"/>
    <property type="evidence" value="ECO:0007669"/>
    <property type="project" value="TreeGrafter"/>
</dbReference>
<dbReference type="SUPFAM" id="SSF53955">
    <property type="entry name" value="Lysozyme-like"/>
    <property type="match status" value="1"/>
</dbReference>
<dbReference type="EMBL" id="MHQI01000055">
    <property type="protein sequence ID" value="OGZ98817.1"/>
    <property type="molecule type" value="Genomic_DNA"/>
</dbReference>
<comment type="similarity">
    <text evidence="2">In the C-terminal section; belongs to the transpeptidase family.</text>
</comment>